<dbReference type="Proteomes" id="UP000242450">
    <property type="component" value="Chromosome 11"/>
</dbReference>
<proteinExistence type="inferred from homology"/>
<dbReference type="SUPFAM" id="SSF143113">
    <property type="entry name" value="NAP-like"/>
    <property type="match status" value="1"/>
</dbReference>
<evidence type="ECO:0000313" key="5">
    <source>
        <dbReference type="Proteomes" id="UP000242450"/>
    </source>
</evidence>
<dbReference type="OrthoDB" id="19419at2759"/>
<dbReference type="PANTHER" id="PTHR11875">
    <property type="entry name" value="TESTIS-SPECIFIC Y-ENCODED PROTEIN"/>
    <property type="match status" value="1"/>
</dbReference>
<organism evidence="4 5">
    <name type="scientific">Cervus elaphus hippelaphus</name>
    <name type="common">European red deer</name>
    <dbReference type="NCBI Taxonomy" id="46360"/>
    <lineage>
        <taxon>Eukaryota</taxon>
        <taxon>Metazoa</taxon>
        <taxon>Chordata</taxon>
        <taxon>Craniata</taxon>
        <taxon>Vertebrata</taxon>
        <taxon>Euteleostomi</taxon>
        <taxon>Mammalia</taxon>
        <taxon>Eutheria</taxon>
        <taxon>Laurasiatheria</taxon>
        <taxon>Artiodactyla</taxon>
        <taxon>Ruminantia</taxon>
        <taxon>Pecora</taxon>
        <taxon>Cervidae</taxon>
        <taxon>Cervinae</taxon>
        <taxon>Cervus</taxon>
    </lineage>
</organism>
<evidence type="ECO:0000256" key="2">
    <source>
        <dbReference type="RuleBase" id="RU003876"/>
    </source>
</evidence>
<dbReference type="Pfam" id="PF00956">
    <property type="entry name" value="NAP"/>
    <property type="match status" value="1"/>
</dbReference>
<reference evidence="4 5" key="1">
    <citation type="journal article" date="2018" name="Mol. Genet. Genomics">
        <title>The red deer Cervus elaphus genome CerEla1.0: sequencing, annotating, genes, and chromosomes.</title>
        <authorList>
            <person name="Bana N.A."/>
            <person name="Nyiri A."/>
            <person name="Nagy J."/>
            <person name="Frank K."/>
            <person name="Nagy T."/>
            <person name="Steger V."/>
            <person name="Schiller M."/>
            <person name="Lakatos P."/>
            <person name="Sugar L."/>
            <person name="Horn P."/>
            <person name="Barta E."/>
            <person name="Orosz L."/>
        </authorList>
    </citation>
    <scope>NUCLEOTIDE SEQUENCE [LARGE SCALE GENOMIC DNA]</scope>
    <source>
        <strain evidence="4">Hungarian</strain>
    </source>
</reference>
<evidence type="ECO:0000313" key="4">
    <source>
        <dbReference type="EMBL" id="OWK10061.1"/>
    </source>
</evidence>
<dbReference type="EMBL" id="MKHE01000011">
    <property type="protein sequence ID" value="OWK10061.1"/>
    <property type="molecule type" value="Genomic_DNA"/>
</dbReference>
<dbReference type="InterPro" id="IPR002164">
    <property type="entry name" value="NAP_family"/>
</dbReference>
<accession>A0A212CVQ8</accession>
<protein>
    <recommendedName>
        <fullName evidence="6">Testis-specific Y-encoded-like protein 6</fullName>
    </recommendedName>
</protein>
<dbReference type="GO" id="GO:0006334">
    <property type="term" value="P:nucleosome assembly"/>
    <property type="evidence" value="ECO:0007669"/>
    <property type="project" value="InterPro"/>
</dbReference>
<keyword evidence="5" id="KW-1185">Reference proteome</keyword>
<dbReference type="Gene3D" id="1.20.5.1500">
    <property type="match status" value="1"/>
</dbReference>
<comment type="similarity">
    <text evidence="1 2">Belongs to the nucleosome assembly protein (NAP) family.</text>
</comment>
<evidence type="ECO:0000256" key="3">
    <source>
        <dbReference type="SAM" id="MobiDB-lite"/>
    </source>
</evidence>
<gene>
    <name evidence="4" type="ORF">Celaphus_00005611</name>
</gene>
<comment type="caution">
    <text evidence="4">The sequence shown here is derived from an EMBL/GenBank/DDBJ whole genome shotgun (WGS) entry which is preliminary data.</text>
</comment>
<feature type="region of interest" description="Disordered" evidence="3">
    <location>
        <begin position="363"/>
        <end position="415"/>
    </location>
</feature>
<dbReference type="InterPro" id="IPR037231">
    <property type="entry name" value="NAP-like_sf"/>
</dbReference>
<evidence type="ECO:0008006" key="6">
    <source>
        <dbReference type="Google" id="ProtNLM"/>
    </source>
</evidence>
<dbReference type="Gene3D" id="3.30.1120.90">
    <property type="entry name" value="Nucleosome assembly protein"/>
    <property type="match status" value="1"/>
</dbReference>
<evidence type="ECO:0000256" key="1">
    <source>
        <dbReference type="ARBA" id="ARBA00009947"/>
    </source>
</evidence>
<dbReference type="AlphaFoldDB" id="A0A212CVQ8"/>
<feature type="region of interest" description="Disordered" evidence="3">
    <location>
        <begin position="98"/>
        <end position="118"/>
    </location>
</feature>
<feature type="non-terminal residue" evidence="4">
    <location>
        <position position="1"/>
    </location>
</feature>
<dbReference type="GO" id="GO:0005634">
    <property type="term" value="C:nucleus"/>
    <property type="evidence" value="ECO:0007669"/>
    <property type="project" value="InterPro"/>
</dbReference>
<sequence length="415" mass="46364">ELDKLDTVCLSWPGHHNPPSSTCSWMDLMQQSSMTMQLFGEDIEFKGGGIGKSELTAGGKAAEAKTERGPIFPEAVNQEERVEVEKPVGEERKVVEEHRGVEEAKGEAGAPTRSEGLHRKALESSQLEVDAGNAQADPAFLQVERRYRRVRQHFLQWRKHVIRHIPGFWVTAFRNHPQLSALISGRDAEIFSYLADLEVKELRRPRMGYKFKFLFRRNPYFRNKWLVKEYEVTPSGQVVSLSTPITWHPGHEAQVFLYRNQDLMCGFVAWFSDNSLPEPDRIAEIIKEDLWPEALQYYLLDEAPHRARLLQIRGPAETPRPPGCQQTAGQAAAYISIPVRAKGSFLPKPIPSLLLTTPWENRSAAEPEASRGNPGAGGDERGQLGDCRAPTAPASGGGGRTPGSRGRQLYSPAPN</sequence>
<dbReference type="FunFam" id="3.30.1120.90:FF:000002">
    <property type="entry name" value="Testis-specific Y-encoded-like protein 2"/>
    <property type="match status" value="1"/>
</dbReference>
<name>A0A212CVQ8_CEREH</name>